<feature type="domain" description="AB hydrolase-1" evidence="5">
    <location>
        <begin position="65"/>
        <end position="300"/>
    </location>
</feature>
<evidence type="ECO:0000256" key="1">
    <source>
        <dbReference type="ARBA" id="ARBA00010884"/>
    </source>
</evidence>
<dbReference type="EMBL" id="PDEP01000011">
    <property type="protein sequence ID" value="PEN05775.1"/>
    <property type="molecule type" value="Genomic_DNA"/>
</dbReference>
<evidence type="ECO:0000256" key="3">
    <source>
        <dbReference type="ARBA" id="ARBA00022801"/>
    </source>
</evidence>
<protein>
    <submittedName>
        <fullName evidence="6">Alpha/beta hydrolase</fullName>
    </submittedName>
</protein>
<dbReference type="Gene3D" id="3.40.50.1820">
    <property type="entry name" value="alpha/beta hydrolase"/>
    <property type="match status" value="1"/>
</dbReference>
<reference evidence="6 7" key="1">
    <citation type="submission" date="2017-10" db="EMBL/GenBank/DDBJ databases">
        <title>Draft genome of Longimonas halophila.</title>
        <authorList>
            <person name="Goh K.M."/>
            <person name="Shamsir M.S."/>
            <person name="Lim S.W."/>
        </authorList>
    </citation>
    <scope>NUCLEOTIDE SEQUENCE [LARGE SCALE GENOMIC DNA]</scope>
    <source>
        <strain evidence="6 7">KCTC 42399</strain>
    </source>
</reference>
<sequence>MAILTSTYRPPAGLAGGHLQTVMPSLLRSVDAPYTRSEHIDTPDGDVLEAAWAPAVKTPARGAAILTHGLEGDIHRAYMCGMARALRHDGWDVLAWNLRGCGSEPNRTVPTYHSGKTEDLATVVAHVQSKGYDTIALVGFSLGGNLTLKYLGERGVTVPAAVQGGVAFSTPVDLGPSAHRIDTWTNAHYAFYFLRKLRQTIRRKAVQHPNAISTAPLGEIRSLVAFDDAYTAPLNGFGDAATYYRKASSKPFLPRIERPTLLVNAANDPFLPASSYPFVEAQDHPHFHLEVPDSGGHVGFMACSDSGLYWSEMRAAAFLRSLA</sequence>
<dbReference type="Pfam" id="PF00561">
    <property type="entry name" value="Abhydrolase_1"/>
    <property type="match status" value="1"/>
</dbReference>
<keyword evidence="2" id="KW-0719">Serine esterase</keyword>
<dbReference type="PANTHER" id="PTHR10794:SF94">
    <property type="entry name" value="ESTERASE YHET-RELATED"/>
    <property type="match status" value="1"/>
</dbReference>
<keyword evidence="7" id="KW-1185">Reference proteome</keyword>
<dbReference type="RefSeq" id="WP_098062837.1">
    <property type="nucleotide sequence ID" value="NZ_PDEP01000011.1"/>
</dbReference>
<comment type="caution">
    <text evidence="6">The sequence shown here is derived from an EMBL/GenBank/DDBJ whole genome shotgun (WGS) entry which is preliminary data.</text>
</comment>
<dbReference type="PIRSF" id="PIRSF005211">
    <property type="entry name" value="Ab_hydro_YheT"/>
    <property type="match status" value="1"/>
</dbReference>
<gene>
    <name evidence="6" type="ORF">CRI93_11780</name>
</gene>
<evidence type="ECO:0000313" key="6">
    <source>
        <dbReference type="EMBL" id="PEN05775.1"/>
    </source>
</evidence>
<evidence type="ECO:0000256" key="4">
    <source>
        <dbReference type="PIRSR" id="PIRSR005211-1"/>
    </source>
</evidence>
<organism evidence="6 7">
    <name type="scientific">Longimonas halophila</name>
    <dbReference type="NCBI Taxonomy" id="1469170"/>
    <lineage>
        <taxon>Bacteria</taxon>
        <taxon>Pseudomonadati</taxon>
        <taxon>Rhodothermota</taxon>
        <taxon>Rhodothermia</taxon>
        <taxon>Rhodothermales</taxon>
        <taxon>Salisaetaceae</taxon>
        <taxon>Longimonas</taxon>
    </lineage>
</organism>
<feature type="active site" description="Charge relay system" evidence="4">
    <location>
        <position position="297"/>
    </location>
</feature>
<proteinExistence type="inferred from homology"/>
<dbReference type="InterPro" id="IPR000073">
    <property type="entry name" value="AB_hydrolase_1"/>
</dbReference>
<evidence type="ECO:0000256" key="2">
    <source>
        <dbReference type="ARBA" id="ARBA00022487"/>
    </source>
</evidence>
<dbReference type="SUPFAM" id="SSF53474">
    <property type="entry name" value="alpha/beta-Hydrolases"/>
    <property type="match status" value="1"/>
</dbReference>
<dbReference type="GO" id="GO:0034338">
    <property type="term" value="F:short-chain carboxylesterase activity"/>
    <property type="evidence" value="ECO:0007669"/>
    <property type="project" value="TreeGrafter"/>
</dbReference>
<feature type="active site" description="Charge relay system" evidence="4">
    <location>
        <position position="268"/>
    </location>
</feature>
<accession>A0A2H3P3B0</accession>
<keyword evidence="3 6" id="KW-0378">Hydrolase</keyword>
<dbReference type="InterPro" id="IPR050960">
    <property type="entry name" value="AB_hydrolase_4_sf"/>
</dbReference>
<name>A0A2H3P3B0_9BACT</name>
<dbReference type="OrthoDB" id="332676at2"/>
<dbReference type="GO" id="GO:0047372">
    <property type="term" value="F:monoacylglycerol lipase activity"/>
    <property type="evidence" value="ECO:0007669"/>
    <property type="project" value="TreeGrafter"/>
</dbReference>
<dbReference type="PROSITE" id="PS01133">
    <property type="entry name" value="UPF0017"/>
    <property type="match status" value="1"/>
</dbReference>
<comment type="similarity">
    <text evidence="1">Belongs to the AB hydrolase superfamily. AB hydrolase 4 family.</text>
</comment>
<dbReference type="AlphaFoldDB" id="A0A2H3P3B0"/>
<dbReference type="InterPro" id="IPR029058">
    <property type="entry name" value="AB_hydrolase_fold"/>
</dbReference>
<dbReference type="InterPro" id="IPR000952">
    <property type="entry name" value="AB_hydrolase_4_CS"/>
</dbReference>
<dbReference type="PANTHER" id="PTHR10794">
    <property type="entry name" value="ABHYDROLASE DOMAIN-CONTAINING PROTEIN"/>
    <property type="match status" value="1"/>
</dbReference>
<evidence type="ECO:0000259" key="5">
    <source>
        <dbReference type="Pfam" id="PF00561"/>
    </source>
</evidence>
<dbReference type="Proteomes" id="UP000221024">
    <property type="component" value="Unassembled WGS sequence"/>
</dbReference>
<feature type="active site" description="Charge relay system" evidence="4">
    <location>
        <position position="141"/>
    </location>
</feature>
<evidence type="ECO:0000313" key="7">
    <source>
        <dbReference type="Proteomes" id="UP000221024"/>
    </source>
</evidence>
<dbReference type="InterPro" id="IPR012020">
    <property type="entry name" value="ABHD4"/>
</dbReference>